<proteinExistence type="predicted"/>
<keyword evidence="1" id="KW-0175">Coiled coil</keyword>
<evidence type="ECO:0000313" key="3">
    <source>
        <dbReference type="EMBL" id="GLH96851.1"/>
    </source>
</evidence>
<accession>A0ABQ5QQF1</accession>
<dbReference type="SUPFAM" id="SSF49879">
    <property type="entry name" value="SMAD/FHA domain"/>
    <property type="match status" value="1"/>
</dbReference>
<dbReference type="Proteomes" id="UP001144280">
    <property type="component" value="Unassembled WGS sequence"/>
</dbReference>
<dbReference type="Gene3D" id="3.40.50.300">
    <property type="entry name" value="P-loop containing nucleotide triphosphate hydrolases"/>
    <property type="match status" value="2"/>
</dbReference>
<comment type="caution">
    <text evidence="3">The sequence shown here is derived from an EMBL/GenBank/DDBJ whole genome shotgun (WGS) entry which is preliminary data.</text>
</comment>
<keyword evidence="4" id="KW-1185">Reference proteome</keyword>
<feature type="domain" description="AAA+ ATPase" evidence="2">
    <location>
        <begin position="579"/>
        <end position="742"/>
    </location>
</feature>
<feature type="coiled-coil region" evidence="1">
    <location>
        <begin position="222"/>
        <end position="249"/>
    </location>
</feature>
<dbReference type="SUPFAM" id="SSF52540">
    <property type="entry name" value="P-loop containing nucleoside triphosphate hydrolases"/>
    <property type="match status" value="1"/>
</dbReference>
<gene>
    <name evidence="3" type="ORF">Pa4123_21250</name>
</gene>
<dbReference type="SMART" id="SM00382">
    <property type="entry name" value="AAA"/>
    <property type="match status" value="1"/>
</dbReference>
<name>A0ABQ5QQF1_9ACTN</name>
<dbReference type="InterPro" id="IPR027417">
    <property type="entry name" value="P-loop_NTPase"/>
</dbReference>
<dbReference type="Gene3D" id="2.60.200.20">
    <property type="match status" value="1"/>
</dbReference>
<evidence type="ECO:0000313" key="4">
    <source>
        <dbReference type="Proteomes" id="UP001144280"/>
    </source>
</evidence>
<reference evidence="3" key="1">
    <citation type="submission" date="2022-12" db="EMBL/GenBank/DDBJ databases">
        <title>New Phytohabitans aurantiacus sp. RD004123 nov., an actinomycete isolated from soil.</title>
        <authorList>
            <person name="Triningsih D.W."/>
            <person name="Harunari E."/>
            <person name="Igarashi Y."/>
        </authorList>
    </citation>
    <scope>NUCLEOTIDE SEQUENCE</scope>
    <source>
        <strain evidence="3">RD004123</strain>
    </source>
</reference>
<dbReference type="RefSeq" id="WP_281894153.1">
    <property type="nucleotide sequence ID" value="NZ_BSDI01000007.1"/>
</dbReference>
<organism evidence="3 4">
    <name type="scientific">Phytohabitans aurantiacus</name>
    <dbReference type="NCBI Taxonomy" id="3016789"/>
    <lineage>
        <taxon>Bacteria</taxon>
        <taxon>Bacillati</taxon>
        <taxon>Actinomycetota</taxon>
        <taxon>Actinomycetes</taxon>
        <taxon>Micromonosporales</taxon>
        <taxon>Micromonosporaceae</taxon>
    </lineage>
</organism>
<dbReference type="EMBL" id="BSDI01000007">
    <property type="protein sequence ID" value="GLH96851.1"/>
    <property type="molecule type" value="Genomic_DNA"/>
</dbReference>
<evidence type="ECO:0000256" key="1">
    <source>
        <dbReference type="SAM" id="Coils"/>
    </source>
</evidence>
<dbReference type="InterPro" id="IPR008984">
    <property type="entry name" value="SMAD_FHA_dom_sf"/>
</dbReference>
<sequence>MELRCTVSHSTPENRMDLIIQVDPGAAVGQVLDALPVPVGDQPCFAGDTRLDPGKTVADSPLVQGCVIRVGELGDPSGLPDGAVAALRAVAGPDMGAVTWLPPGQHVLGREEGCLPRMSDPDVAERHLALEVGIDGTVRATELSTGTPVQLEPGAMVEVGGSRIELVGRPEVPLDAVRGEDGRLVFERRSAAAPTVEPAEVALPAPVAANPVLGLLTRSRRRRDLQAARDAATQEIARHVAREERARRELAPDEIDVVFAASGASERLWSRDPAAPHGLTLRMGSTQSPASLALRGEPWEGFAPPVLRGVPATVDLREAGVVGLTGQSGEVAAAVRWMLVQLATLRSPADLRLVVLTASDGDDLAWTAWLPHVSVDAAGGGPACRVGNTPRSRADRLAELGELLAARRDGSAGEAHLPEIVVLLDGAPALRDLPGVPELLRDGPSLGMYAICAGDTAPSDRGVCCEVDAGRLRVSRDGADAVTGRADLLSRERAEGIARSLAPMREALADHAATTPTSAISVRHASWLAAGEPRPRVSPVLPTVVRLDDLPAAVPGRGVAVGVGGPRVTPFRLDMFGAGPHVLLVSGPAGSGRSTAAATIAHALHRCGVAVLALAPARSALPGLLPPDRLVRVLVGSGFEDRDLRAVAAQFGERPYAMVVDDIDRLSINAAVESGTELPTLPHQIADPAWLGRAALVLCGDALPVLNGQRPSLRQPVMDAVTTGTRILLAPSSVAIGREHGFTFEADQLFSAPPGRGFIGIDHQMEPVQLAMPPDPAR</sequence>
<protein>
    <recommendedName>
        <fullName evidence="2">AAA+ ATPase domain-containing protein</fullName>
    </recommendedName>
</protein>
<evidence type="ECO:0000259" key="2">
    <source>
        <dbReference type="SMART" id="SM00382"/>
    </source>
</evidence>
<dbReference type="InterPro" id="IPR003593">
    <property type="entry name" value="AAA+_ATPase"/>
</dbReference>